<protein>
    <submittedName>
        <fullName evidence="3">DUF2314 domain-containing protein</fullName>
    </submittedName>
</protein>
<sequence>MMGQVLRRALALIGLVWCLLSLNNLVLAGPGSPVASGPLAAGSIKYQFAIYYIGTPSQAPMTVFRSQLKLTPNAPSVVTTIPDEPTAALVRAKLDDSVQEHYAPPSLEMLHYFGRGLTREQAVAMQAARHALILDFAHPRSMSSSSYRLSLQLTEQVARATGGLVWDEETREVFTVDEWHKRRLDSWEGETPDVLKHTVIHAYKGDKLVRAITLGMAKFGLPDVVVSDFPWSSNRSMGNLINLLAQAMVEGASVGSKGFYDLDIRSIKHASVRQSQMTTLKAGSEALAHLVLVEGTPEDGDPRNRLVEIRFDRATGPDRYAKQEFLLGSLFGTEDSVAYVKHSEELLAVSRAAKARLPALREALNNGLQPGEHLLVKAPFKTPDGGQEWMWVEVTAWEGEVIRGLLKNEPVQIPSLHAGQMVKVNQQEVFDYLRRDGKGREEGNETSKILQRMQDAKR</sequence>
<dbReference type="Proteomes" id="UP000267464">
    <property type="component" value="Unassembled WGS sequence"/>
</dbReference>
<evidence type="ECO:0000256" key="1">
    <source>
        <dbReference type="SAM" id="MobiDB-lite"/>
    </source>
</evidence>
<evidence type="ECO:0000259" key="2">
    <source>
        <dbReference type="Pfam" id="PF10077"/>
    </source>
</evidence>
<accession>A0A3N7HQ55</accession>
<evidence type="ECO:0000313" key="3">
    <source>
        <dbReference type="EMBL" id="RQP24347.1"/>
    </source>
</evidence>
<comment type="caution">
    <text evidence="3">The sequence shown here is derived from an EMBL/GenBank/DDBJ whole genome shotgun (WGS) entry which is preliminary data.</text>
</comment>
<feature type="region of interest" description="Disordered" evidence="1">
    <location>
        <begin position="437"/>
        <end position="458"/>
    </location>
</feature>
<reference evidence="3 4" key="2">
    <citation type="submission" date="2018-12" db="EMBL/GenBank/DDBJ databases">
        <title>Rhizobacter gummiphilus sp. nov., a rubber-degrading bacterium isolated from the soil of a botanical garden in Japan.</title>
        <authorList>
            <person name="Shunsuke S.S."/>
        </authorList>
    </citation>
    <scope>NUCLEOTIDE SEQUENCE [LARGE SCALE GENOMIC DNA]</scope>
    <source>
        <strain evidence="3 4">S-16</strain>
    </source>
</reference>
<gene>
    <name evidence="3" type="ORF">DZC73_13690</name>
</gene>
<dbReference type="EMBL" id="QUSW01000003">
    <property type="protein sequence ID" value="RQP24347.1"/>
    <property type="molecule type" value="Genomic_DNA"/>
</dbReference>
<reference evidence="3 4" key="1">
    <citation type="submission" date="2018-08" db="EMBL/GenBank/DDBJ databases">
        <authorList>
            <person name="Khan S.A."/>
            <person name="Jeon C.O."/>
            <person name="Chun B.H."/>
            <person name="Jeong S.E."/>
        </authorList>
    </citation>
    <scope>NUCLEOTIDE SEQUENCE [LARGE SCALE GENOMIC DNA]</scope>
    <source>
        <strain evidence="3 4">S-16</strain>
    </source>
</reference>
<proteinExistence type="predicted"/>
<organism evidence="3 4">
    <name type="scientific">Piscinibacter terrae</name>
    <dbReference type="NCBI Taxonomy" id="2496871"/>
    <lineage>
        <taxon>Bacteria</taxon>
        <taxon>Pseudomonadati</taxon>
        <taxon>Pseudomonadota</taxon>
        <taxon>Betaproteobacteria</taxon>
        <taxon>Burkholderiales</taxon>
        <taxon>Sphaerotilaceae</taxon>
        <taxon>Piscinibacter</taxon>
    </lineage>
</organism>
<dbReference type="InterPro" id="IPR018756">
    <property type="entry name" value="DUF2314"/>
</dbReference>
<dbReference type="Pfam" id="PF10077">
    <property type="entry name" value="DUF2314"/>
    <property type="match status" value="1"/>
</dbReference>
<name>A0A3N7HQ55_9BURK</name>
<dbReference type="AlphaFoldDB" id="A0A3N7HQ55"/>
<feature type="domain" description="DUF2314" evidence="2">
    <location>
        <begin position="372"/>
        <end position="440"/>
    </location>
</feature>
<evidence type="ECO:0000313" key="4">
    <source>
        <dbReference type="Proteomes" id="UP000267464"/>
    </source>
</evidence>
<keyword evidence="4" id="KW-1185">Reference proteome</keyword>